<feature type="transmembrane region" description="Helical" evidence="1">
    <location>
        <begin position="46"/>
        <end position="65"/>
    </location>
</feature>
<dbReference type="EMBL" id="LQXD01000123">
    <property type="protein sequence ID" value="OIJ13478.1"/>
    <property type="molecule type" value="Genomic_DNA"/>
</dbReference>
<name>A0A1S2L4F5_9BACI</name>
<dbReference type="AlphaFoldDB" id="A0A1S2L4F5"/>
<evidence type="ECO:0000313" key="5">
    <source>
        <dbReference type="Proteomes" id="UP000180175"/>
    </source>
</evidence>
<proteinExistence type="predicted"/>
<keyword evidence="1" id="KW-0812">Transmembrane</keyword>
<dbReference type="KEGG" id="aia:AWH56_022880"/>
<evidence type="ECO:0000313" key="2">
    <source>
        <dbReference type="EMBL" id="OIJ07359.1"/>
    </source>
</evidence>
<sequence>MRNVKLAVEGIFAFMISYFSIFAALIILPSFLGLAINLLAGNLQNVGTLFSVIVCAGVLSSSFIVKHLRSLNIIAV</sequence>
<keyword evidence="1" id="KW-1133">Transmembrane helix</keyword>
<dbReference type="EMBL" id="CP063356">
    <property type="protein sequence ID" value="QOY35497.1"/>
    <property type="molecule type" value="Genomic_DNA"/>
</dbReference>
<gene>
    <name evidence="4" type="ORF">AWH56_022880</name>
    <name evidence="3" type="ORF">AWH56_13575</name>
    <name evidence="2" type="ORF">AWH56_20785</name>
</gene>
<keyword evidence="1" id="KW-0472">Membrane</keyword>
<evidence type="ECO:0000313" key="3">
    <source>
        <dbReference type="EMBL" id="OIJ13478.1"/>
    </source>
</evidence>
<reference evidence="4 5" key="3">
    <citation type="journal article" date="2019" name="Int. J. Syst. Evol. Microbiol.">
        <title>Anaerobacillus isosaccharinicus sp. nov., an alkaliphilic bacterium which degrades isosaccharinic acid.</title>
        <authorList>
            <person name="Bassil N.M."/>
            <person name="Lloyd J.R."/>
        </authorList>
    </citation>
    <scope>NUCLEOTIDE SEQUENCE [LARGE SCALE GENOMIC DNA]</scope>
    <source>
        <strain evidence="4 5">NB2006</strain>
    </source>
</reference>
<reference evidence="4" key="4">
    <citation type="submission" date="2020-10" db="EMBL/GenBank/DDBJ databases">
        <authorList>
            <person name="Bassil N.M."/>
            <person name="Lloyd J.R."/>
        </authorList>
    </citation>
    <scope>NUCLEOTIDE SEQUENCE</scope>
    <source>
        <strain evidence="4">NB2006</strain>
    </source>
</reference>
<reference evidence="2 5" key="1">
    <citation type="submission" date="2016-10" db="EMBL/GenBank/DDBJ databases">
        <title>Draft genome sequences of four alkaliphilic bacteria belonging to the Anaerobacillus genus.</title>
        <authorList>
            <person name="Bassil N.M."/>
            <person name="Lloyd J.R."/>
        </authorList>
    </citation>
    <scope>NUCLEOTIDE SEQUENCE [LARGE SCALE GENOMIC DNA]</scope>
    <source>
        <strain evidence="2 5">NB2006</strain>
    </source>
</reference>
<dbReference type="RefSeq" id="WP_071317623.1">
    <property type="nucleotide sequence ID" value="NZ_CP063356.2"/>
</dbReference>
<keyword evidence="5" id="KW-1185">Reference proteome</keyword>
<evidence type="ECO:0000256" key="1">
    <source>
        <dbReference type="SAM" id="Phobius"/>
    </source>
</evidence>
<evidence type="ECO:0000313" key="4">
    <source>
        <dbReference type="EMBL" id="QOY35497.1"/>
    </source>
</evidence>
<dbReference type="Proteomes" id="UP000180175">
    <property type="component" value="Chromosome"/>
</dbReference>
<protein>
    <submittedName>
        <fullName evidence="2">Uncharacterized protein</fullName>
    </submittedName>
</protein>
<feature type="transmembrane region" description="Helical" evidence="1">
    <location>
        <begin position="12"/>
        <end position="40"/>
    </location>
</feature>
<organism evidence="2 5">
    <name type="scientific">Anaerobacillus isosaccharinicus</name>
    <dbReference type="NCBI Taxonomy" id="1532552"/>
    <lineage>
        <taxon>Bacteria</taxon>
        <taxon>Bacillati</taxon>
        <taxon>Bacillota</taxon>
        <taxon>Bacilli</taxon>
        <taxon>Bacillales</taxon>
        <taxon>Bacillaceae</taxon>
        <taxon>Anaerobacillus</taxon>
    </lineage>
</organism>
<reference evidence="4 5" key="2">
    <citation type="journal article" date="2017" name="Genome Announc.">
        <title>Draft Genome Sequences of Four Alkaliphilic Bacteria Belonging to the Anaerobacillus Genus.</title>
        <authorList>
            <person name="Bassil N.M."/>
            <person name="Lloyd J.R."/>
        </authorList>
    </citation>
    <scope>NUCLEOTIDE SEQUENCE [LARGE SCALE GENOMIC DNA]</scope>
    <source>
        <strain evidence="4 5">NB2006</strain>
    </source>
</reference>
<dbReference type="EMBL" id="LQXD01000178">
    <property type="protein sequence ID" value="OIJ07359.1"/>
    <property type="molecule type" value="Genomic_DNA"/>
</dbReference>
<accession>A0A1S2L4F5</accession>
<dbReference type="OrthoDB" id="2971244at2"/>